<sequence length="144" mass="15723">MKLHHLKPAEGAKKDRKRVGRGRAGVRGKTAGRGTKGWGARHNPKPGFEGGQMPFQRRVPKLKGFTNPNRVEYAVVNVETLARYFDGEVDPAVLYAHGLAHKGRPVKILARGELDKRLTVRAHAFSRAARAKIEQAGGSAELVG</sequence>
<dbReference type="GO" id="GO:0019843">
    <property type="term" value="F:rRNA binding"/>
    <property type="evidence" value="ECO:0007669"/>
    <property type="project" value="UniProtKB-UniRule"/>
</dbReference>
<dbReference type="GO" id="GO:0003735">
    <property type="term" value="F:structural constituent of ribosome"/>
    <property type="evidence" value="ECO:0007669"/>
    <property type="project" value="InterPro"/>
</dbReference>
<dbReference type="NCBIfam" id="TIGR01071">
    <property type="entry name" value="rplO_bact"/>
    <property type="match status" value="1"/>
</dbReference>
<dbReference type="HAMAP" id="MF_01341">
    <property type="entry name" value="Ribosomal_uL15"/>
    <property type="match status" value="1"/>
</dbReference>
<evidence type="ECO:0000256" key="4">
    <source>
        <dbReference type="HAMAP-Rule" id="MF_01341"/>
    </source>
</evidence>
<keyword evidence="2 4" id="KW-0689">Ribosomal protein</keyword>
<feature type="compositionally biased region" description="Low complexity" evidence="6">
    <location>
        <begin position="27"/>
        <end position="41"/>
    </location>
</feature>
<evidence type="ECO:0000256" key="6">
    <source>
        <dbReference type="SAM" id="MobiDB-lite"/>
    </source>
</evidence>
<evidence type="ECO:0000256" key="1">
    <source>
        <dbReference type="ARBA" id="ARBA00007320"/>
    </source>
</evidence>
<dbReference type="AlphaFoldDB" id="A0A0H4TSP8"/>
<keyword evidence="3 4" id="KW-0687">Ribonucleoprotein</keyword>
<evidence type="ECO:0000256" key="5">
    <source>
        <dbReference type="RuleBase" id="RU003888"/>
    </source>
</evidence>
<dbReference type="Gene3D" id="3.100.10.10">
    <property type="match status" value="1"/>
</dbReference>
<dbReference type="SUPFAM" id="SSF52080">
    <property type="entry name" value="Ribosomal proteins L15p and L18e"/>
    <property type="match status" value="1"/>
</dbReference>
<feature type="region of interest" description="Disordered" evidence="6">
    <location>
        <begin position="1"/>
        <end position="55"/>
    </location>
</feature>
<dbReference type="PROSITE" id="PS00475">
    <property type="entry name" value="RIBOSOMAL_L15"/>
    <property type="match status" value="1"/>
</dbReference>
<dbReference type="InterPro" id="IPR036227">
    <property type="entry name" value="Ribosomal_uL15/eL18_sf"/>
</dbReference>
<dbReference type="InterPro" id="IPR021131">
    <property type="entry name" value="Ribosomal_uL15/eL18"/>
</dbReference>
<dbReference type="InterPro" id="IPR005749">
    <property type="entry name" value="Ribosomal_uL15_bac-type"/>
</dbReference>
<dbReference type="InterPro" id="IPR001196">
    <property type="entry name" value="Ribosomal_uL15_CS"/>
</dbReference>
<keyword evidence="4" id="KW-0699">rRNA-binding</keyword>
<name>A0A0H4TSP8_9ACTN</name>
<dbReference type="EMBL" id="KT007023">
    <property type="protein sequence ID" value="AKQ03829.1"/>
    <property type="molecule type" value="Genomic_DNA"/>
</dbReference>
<evidence type="ECO:0000256" key="2">
    <source>
        <dbReference type="ARBA" id="ARBA00022980"/>
    </source>
</evidence>
<keyword evidence="4" id="KW-0694">RNA-binding</keyword>
<gene>
    <name evidence="4" type="primary">rplO</name>
</gene>
<feature type="compositionally biased region" description="Basic residues" evidence="6">
    <location>
        <begin position="14"/>
        <end position="26"/>
    </location>
</feature>
<protein>
    <recommendedName>
        <fullName evidence="4">Large ribosomal subunit protein uL15</fullName>
    </recommendedName>
</protein>
<accession>A0A0H4TSP8</accession>
<feature type="domain" description="Large ribosomal subunit protein uL15/eL18" evidence="7">
    <location>
        <begin position="75"/>
        <end position="141"/>
    </location>
</feature>
<dbReference type="GO" id="GO:0006412">
    <property type="term" value="P:translation"/>
    <property type="evidence" value="ECO:0007669"/>
    <property type="project" value="UniProtKB-UniRule"/>
</dbReference>
<organism evidence="8">
    <name type="scientific">uncultured actinobacterium Rifle_16ft_4_minimus_38826</name>
    <dbReference type="NCBI Taxonomy" id="1665148"/>
    <lineage>
        <taxon>Bacteria</taxon>
        <taxon>Bacillati</taxon>
        <taxon>Actinomycetota</taxon>
        <taxon>Actinomycetes</taxon>
        <taxon>marine Actinobacteria clade</taxon>
        <taxon>environmental samples</taxon>
    </lineage>
</organism>
<dbReference type="PANTHER" id="PTHR12934:SF11">
    <property type="entry name" value="LARGE RIBOSOMAL SUBUNIT PROTEIN UL15M"/>
    <property type="match status" value="1"/>
</dbReference>
<comment type="subunit">
    <text evidence="4">Part of the 50S ribosomal subunit.</text>
</comment>
<reference evidence="8" key="1">
    <citation type="journal article" date="2015" name="ISME J.">
        <title>Aquifer environment selects for microbial species cohorts in sediment and groundwater.</title>
        <authorList>
            <person name="Hug L.A."/>
            <person name="Thomas B.C."/>
            <person name="Brown C.T."/>
            <person name="Frischkorn K.R."/>
            <person name="Williams K.H."/>
            <person name="Tringe S.G."/>
            <person name="Banfield J.F."/>
        </authorList>
    </citation>
    <scope>NUCLEOTIDE SEQUENCE</scope>
</reference>
<comment type="similarity">
    <text evidence="1 4 5">Belongs to the universal ribosomal protein uL15 family.</text>
</comment>
<dbReference type="GO" id="GO:0022625">
    <property type="term" value="C:cytosolic large ribosomal subunit"/>
    <property type="evidence" value="ECO:0007669"/>
    <property type="project" value="TreeGrafter"/>
</dbReference>
<evidence type="ECO:0000313" key="8">
    <source>
        <dbReference type="EMBL" id="AKQ03829.1"/>
    </source>
</evidence>
<evidence type="ECO:0000259" key="7">
    <source>
        <dbReference type="Pfam" id="PF00828"/>
    </source>
</evidence>
<dbReference type="Pfam" id="PF00828">
    <property type="entry name" value="Ribosomal_L27A"/>
    <property type="match status" value="1"/>
</dbReference>
<proteinExistence type="inferred from homology"/>
<dbReference type="PANTHER" id="PTHR12934">
    <property type="entry name" value="50S RIBOSOMAL PROTEIN L15"/>
    <property type="match status" value="1"/>
</dbReference>
<dbReference type="InterPro" id="IPR030878">
    <property type="entry name" value="Ribosomal_uL15"/>
</dbReference>
<comment type="function">
    <text evidence="4">Binds to the 23S rRNA.</text>
</comment>
<evidence type="ECO:0000256" key="3">
    <source>
        <dbReference type="ARBA" id="ARBA00023274"/>
    </source>
</evidence>